<gene>
    <name evidence="1" type="ORF">Poly41_36720</name>
</gene>
<evidence type="ECO:0000313" key="1">
    <source>
        <dbReference type="EMBL" id="TWU35920.1"/>
    </source>
</evidence>
<organism evidence="1 2">
    <name type="scientific">Novipirellula artificiosorum</name>
    <dbReference type="NCBI Taxonomy" id="2528016"/>
    <lineage>
        <taxon>Bacteria</taxon>
        <taxon>Pseudomonadati</taxon>
        <taxon>Planctomycetota</taxon>
        <taxon>Planctomycetia</taxon>
        <taxon>Pirellulales</taxon>
        <taxon>Pirellulaceae</taxon>
        <taxon>Novipirellula</taxon>
    </lineage>
</organism>
<name>A0A5C6DGI2_9BACT</name>
<comment type="caution">
    <text evidence="1">The sequence shown here is derived from an EMBL/GenBank/DDBJ whole genome shotgun (WGS) entry which is preliminary data.</text>
</comment>
<reference evidence="1 2" key="1">
    <citation type="submission" date="2019-02" db="EMBL/GenBank/DDBJ databases">
        <title>Deep-cultivation of Planctomycetes and their phenomic and genomic characterization uncovers novel biology.</title>
        <authorList>
            <person name="Wiegand S."/>
            <person name="Jogler M."/>
            <person name="Boedeker C."/>
            <person name="Pinto D."/>
            <person name="Vollmers J."/>
            <person name="Rivas-Marin E."/>
            <person name="Kohn T."/>
            <person name="Peeters S.H."/>
            <person name="Heuer A."/>
            <person name="Rast P."/>
            <person name="Oberbeckmann S."/>
            <person name="Bunk B."/>
            <person name="Jeske O."/>
            <person name="Meyerdierks A."/>
            <person name="Storesund J.E."/>
            <person name="Kallscheuer N."/>
            <person name="Luecker S."/>
            <person name="Lage O.M."/>
            <person name="Pohl T."/>
            <person name="Merkel B.J."/>
            <person name="Hornburger P."/>
            <person name="Mueller R.-W."/>
            <person name="Bruemmer F."/>
            <person name="Labrenz M."/>
            <person name="Spormann A.M."/>
            <person name="Op Den Camp H."/>
            <person name="Overmann J."/>
            <person name="Amann R."/>
            <person name="Jetten M.S.M."/>
            <person name="Mascher T."/>
            <person name="Medema M.H."/>
            <person name="Devos D.P."/>
            <person name="Kaster A.-K."/>
            <person name="Ovreas L."/>
            <person name="Rohde M."/>
            <person name="Galperin M.Y."/>
            <person name="Jogler C."/>
        </authorList>
    </citation>
    <scope>NUCLEOTIDE SEQUENCE [LARGE SCALE GENOMIC DNA]</scope>
    <source>
        <strain evidence="1 2">Poly41</strain>
    </source>
</reference>
<dbReference type="EMBL" id="SJPV01000006">
    <property type="protein sequence ID" value="TWU35920.1"/>
    <property type="molecule type" value="Genomic_DNA"/>
</dbReference>
<sequence length="85" mass="9142" precursor="true">MGEEERFWSQGGVIAIGPVVAKPLIRGSGTRPITKVMQIVLWIRNMAVRLVVSTEGNHRSKCHNDRRVIGIISDSIESGSGGTAG</sequence>
<accession>A0A5C6DGI2</accession>
<keyword evidence="2" id="KW-1185">Reference proteome</keyword>
<protein>
    <submittedName>
        <fullName evidence="1">Uncharacterized protein</fullName>
    </submittedName>
</protein>
<evidence type="ECO:0000313" key="2">
    <source>
        <dbReference type="Proteomes" id="UP000319143"/>
    </source>
</evidence>
<dbReference type="AlphaFoldDB" id="A0A5C6DGI2"/>
<proteinExistence type="predicted"/>
<dbReference type="Proteomes" id="UP000319143">
    <property type="component" value="Unassembled WGS sequence"/>
</dbReference>